<reference evidence="2" key="2">
    <citation type="submission" date="2021-08" db="EMBL/GenBank/DDBJ databases">
        <authorList>
            <person name="Tani A."/>
            <person name="Ola A."/>
            <person name="Ogura Y."/>
            <person name="Katsura K."/>
            <person name="Hayashi T."/>
        </authorList>
    </citation>
    <scope>NUCLEOTIDE SEQUENCE</scope>
    <source>
        <strain evidence="2">NBRC 15689</strain>
    </source>
</reference>
<dbReference type="Proteomes" id="UP001055156">
    <property type="component" value="Unassembled WGS sequence"/>
</dbReference>
<dbReference type="EMBL" id="BPQV01000006">
    <property type="protein sequence ID" value="GJE27468.1"/>
    <property type="molecule type" value="Genomic_DNA"/>
</dbReference>
<dbReference type="PANTHER" id="PTHR43201:SF32">
    <property type="entry name" value="2-SUCCINYLBENZOATE--COA LIGASE, CHLOROPLASTIC_PEROXISOMAL"/>
    <property type="match status" value="1"/>
</dbReference>
<proteinExistence type="predicted"/>
<dbReference type="SUPFAM" id="SSF56801">
    <property type="entry name" value="Acetyl-CoA synthetase-like"/>
    <property type="match status" value="1"/>
</dbReference>
<name>A0ABQ4T782_METOR</name>
<comment type="caution">
    <text evidence="2">The sequence shown here is derived from an EMBL/GenBank/DDBJ whole genome shotgun (WGS) entry which is preliminary data.</text>
</comment>
<dbReference type="Gene3D" id="3.40.50.12780">
    <property type="entry name" value="N-terminal domain of ligase-like"/>
    <property type="match status" value="1"/>
</dbReference>
<evidence type="ECO:0000313" key="2">
    <source>
        <dbReference type="EMBL" id="GJE27468.1"/>
    </source>
</evidence>
<organism evidence="2 3">
    <name type="scientific">Methylobacterium organophilum</name>
    <dbReference type="NCBI Taxonomy" id="410"/>
    <lineage>
        <taxon>Bacteria</taxon>
        <taxon>Pseudomonadati</taxon>
        <taxon>Pseudomonadota</taxon>
        <taxon>Alphaproteobacteria</taxon>
        <taxon>Hyphomicrobiales</taxon>
        <taxon>Methylobacteriaceae</taxon>
        <taxon>Methylobacterium</taxon>
    </lineage>
</organism>
<sequence length="447" mass="46223">MTAHRPIGDEAGLAAQTPSPGLAPLARIRLGLLLSATARRHPDRVAFVDPADKAAWSDRPAITWTYAAAAEIVERFARGLRAWRLPPGSRIGLCLPPGSEGALAFLAVEAAGHLPCLLPVSWDEEKLLAAAQSAGLCAILTQSRLGSLALAQRLCGVAARYFGLRYLAAFGPEVPDGVINLDAMALDGRNLPARTEDAPPPLLPCGGLVSFCGGDPEAPFYRSSEALVAATAAHLCAARIAPEARILSLIGAQDLLGLATGLAAALVSGASLETLPVFDGQGFARALARPVPTHLVAPAFLERNLAGRDLPESLRSVILARRAPAPLGQAARAGEALRVSSVVDALAFGETALLSRPRGEAGDLGLVLARPDRLALPANLMAMRREGDGRIGFRGRACNAAPLQRGSANPASDENWRATPYALSASEGVIAAVETARNAAPDASAAA</sequence>
<dbReference type="InterPro" id="IPR042099">
    <property type="entry name" value="ANL_N_sf"/>
</dbReference>
<reference evidence="2" key="1">
    <citation type="journal article" date="2021" name="Front. Microbiol.">
        <title>Comprehensive Comparative Genomics and Phenotyping of Methylobacterium Species.</title>
        <authorList>
            <person name="Alessa O."/>
            <person name="Ogura Y."/>
            <person name="Fujitani Y."/>
            <person name="Takami H."/>
            <person name="Hayashi T."/>
            <person name="Sahin N."/>
            <person name="Tani A."/>
        </authorList>
    </citation>
    <scope>NUCLEOTIDE SEQUENCE</scope>
    <source>
        <strain evidence="2">NBRC 15689</strain>
    </source>
</reference>
<keyword evidence="3" id="KW-1185">Reference proteome</keyword>
<protein>
    <recommendedName>
        <fullName evidence="1">AMP-dependent synthetase/ligase domain-containing protein</fullName>
    </recommendedName>
</protein>
<dbReference type="RefSeq" id="WP_238311329.1">
    <property type="nucleotide sequence ID" value="NZ_BPQV01000006.1"/>
</dbReference>
<accession>A0ABQ4T782</accession>
<evidence type="ECO:0000259" key="1">
    <source>
        <dbReference type="Pfam" id="PF00501"/>
    </source>
</evidence>
<feature type="domain" description="AMP-dependent synthetase/ligase" evidence="1">
    <location>
        <begin position="36"/>
        <end position="145"/>
    </location>
</feature>
<dbReference type="Pfam" id="PF00501">
    <property type="entry name" value="AMP-binding"/>
    <property type="match status" value="1"/>
</dbReference>
<gene>
    <name evidence="2" type="ORF">LKMONMHP_2327</name>
</gene>
<dbReference type="PANTHER" id="PTHR43201">
    <property type="entry name" value="ACYL-COA SYNTHETASE"/>
    <property type="match status" value="1"/>
</dbReference>
<evidence type="ECO:0000313" key="3">
    <source>
        <dbReference type="Proteomes" id="UP001055156"/>
    </source>
</evidence>
<dbReference type="InterPro" id="IPR000873">
    <property type="entry name" value="AMP-dep_synth/lig_dom"/>
</dbReference>